<accession>A0A5Q2RLQ1</accession>
<proteinExistence type="predicted"/>
<keyword evidence="5" id="KW-1185">Reference proteome</keyword>
<feature type="compositionally biased region" description="Basic residues" evidence="1">
    <location>
        <begin position="11"/>
        <end position="24"/>
    </location>
</feature>
<feature type="transmembrane region" description="Helical" evidence="2">
    <location>
        <begin position="1419"/>
        <end position="1436"/>
    </location>
</feature>
<evidence type="ECO:0000256" key="2">
    <source>
        <dbReference type="SAM" id="Phobius"/>
    </source>
</evidence>
<organism evidence="4 5">
    <name type="scientific">Actinomarinicola tropica</name>
    <dbReference type="NCBI Taxonomy" id="2789776"/>
    <lineage>
        <taxon>Bacteria</taxon>
        <taxon>Bacillati</taxon>
        <taxon>Actinomycetota</taxon>
        <taxon>Acidimicrobiia</taxon>
        <taxon>Acidimicrobiales</taxon>
        <taxon>Iamiaceae</taxon>
        <taxon>Actinomarinicola</taxon>
    </lineage>
</organism>
<feature type="compositionally biased region" description="Low complexity" evidence="1">
    <location>
        <begin position="1"/>
        <end position="10"/>
    </location>
</feature>
<evidence type="ECO:0000259" key="3">
    <source>
        <dbReference type="Pfam" id="PF11847"/>
    </source>
</evidence>
<feature type="transmembrane region" description="Helical" evidence="2">
    <location>
        <begin position="361"/>
        <end position="381"/>
    </location>
</feature>
<dbReference type="KEGG" id="atq:GH723_09745"/>
<feature type="transmembrane region" description="Helical" evidence="2">
    <location>
        <begin position="211"/>
        <end position="233"/>
    </location>
</feature>
<evidence type="ECO:0000313" key="4">
    <source>
        <dbReference type="EMBL" id="QGG95356.1"/>
    </source>
</evidence>
<feature type="transmembrane region" description="Helical" evidence="2">
    <location>
        <begin position="335"/>
        <end position="354"/>
    </location>
</feature>
<dbReference type="Pfam" id="PF11847">
    <property type="entry name" value="GT-C_AftD"/>
    <property type="match status" value="1"/>
</dbReference>
<keyword evidence="2" id="KW-1133">Transmembrane helix</keyword>
<protein>
    <submittedName>
        <fullName evidence="4">DUF3367 domain-containing protein</fullName>
    </submittedName>
</protein>
<feature type="transmembrane region" description="Helical" evidence="2">
    <location>
        <begin position="437"/>
        <end position="455"/>
    </location>
</feature>
<feature type="transmembrane region" description="Helical" evidence="2">
    <location>
        <begin position="52"/>
        <end position="70"/>
    </location>
</feature>
<dbReference type="Proteomes" id="UP000334019">
    <property type="component" value="Chromosome"/>
</dbReference>
<feature type="transmembrane region" description="Helical" evidence="2">
    <location>
        <begin position="254"/>
        <end position="274"/>
    </location>
</feature>
<dbReference type="GO" id="GO:0016740">
    <property type="term" value="F:transferase activity"/>
    <property type="evidence" value="ECO:0007669"/>
    <property type="project" value="InterPro"/>
</dbReference>
<evidence type="ECO:0000313" key="5">
    <source>
        <dbReference type="Proteomes" id="UP000334019"/>
    </source>
</evidence>
<feature type="transmembrane region" description="Helical" evidence="2">
    <location>
        <begin position="163"/>
        <end position="191"/>
    </location>
</feature>
<feature type="transmembrane region" description="Helical" evidence="2">
    <location>
        <begin position="409"/>
        <end position="428"/>
    </location>
</feature>
<gene>
    <name evidence="4" type="ORF">GH723_09745</name>
</gene>
<feature type="region of interest" description="Disordered" evidence="1">
    <location>
        <begin position="1441"/>
        <end position="1460"/>
    </location>
</feature>
<feature type="region of interest" description="Disordered" evidence="1">
    <location>
        <begin position="1"/>
        <end position="33"/>
    </location>
</feature>
<feature type="transmembrane region" description="Helical" evidence="2">
    <location>
        <begin position="134"/>
        <end position="151"/>
    </location>
</feature>
<feature type="domain" description="Alpha-(1-&gt;3)-arabinofuranosyltransferase N-terminal GT-C" evidence="3">
    <location>
        <begin position="63"/>
        <end position="727"/>
    </location>
</feature>
<keyword evidence="2" id="KW-0812">Transmembrane</keyword>
<dbReference type="EMBL" id="CP045851">
    <property type="protein sequence ID" value="QGG95356.1"/>
    <property type="molecule type" value="Genomic_DNA"/>
</dbReference>
<feature type="transmembrane region" description="Helical" evidence="2">
    <location>
        <begin position="1381"/>
        <end position="1399"/>
    </location>
</feature>
<name>A0A5Q2RLQ1_9ACTN</name>
<evidence type="ECO:0000256" key="1">
    <source>
        <dbReference type="SAM" id="MobiDB-lite"/>
    </source>
</evidence>
<reference evidence="4 5" key="1">
    <citation type="submission" date="2019-11" db="EMBL/GenBank/DDBJ databases">
        <authorList>
            <person name="He Y."/>
        </authorList>
    </citation>
    <scope>NUCLEOTIDE SEQUENCE [LARGE SCALE GENOMIC DNA]</scope>
    <source>
        <strain evidence="4 5">SCSIO 58843</strain>
    </source>
</reference>
<dbReference type="InterPro" id="IPR021798">
    <property type="entry name" value="AftD_N"/>
</dbReference>
<feature type="compositionally biased region" description="Polar residues" evidence="1">
    <location>
        <begin position="1441"/>
        <end position="1452"/>
    </location>
</feature>
<keyword evidence="2" id="KW-0472">Membrane</keyword>
<feature type="transmembrane region" description="Helical" evidence="2">
    <location>
        <begin position="1344"/>
        <end position="1375"/>
    </location>
</feature>
<sequence length="1460" mass="154045">MGVVVHVGPQRGRRPRRPRGRRTSTPHPAPLSPLETVDRTVRRAWRARGTPYAALALLSYVPLLLARPGVLNADTKGYLYLDPLGLMERARSLWDPVVGGGTVTHQTIGYLWPMGPFYALTEAVGLPDWVAQRLWVGSISFAAAAGALHLWNHLLGRRGVNVLGALAYGLSPYVLGHVTGQSALLLPFAAFPWLVVFMDRACTEKGWRWPAAYALVIATCGSLNGSSVFFVVVGSALWAPLRARSTAGVTLRDAFVALVRTGVLTLATQLWWLVGYAVGGRYGLPLLATTETLEVTSATTASTEVLRGLGYWFFYGTDVTGPWLEGIAPPYMEHVGLLAVGFVVPIVALVAGGATAWAHRTYFATLAALGLVLSVGAYSAAGRSPFGAAFAAGADASDLLFSLRNTQRATPLLLLGLAGLLVAGLHVLAEHRPRGRVVVHVALAVAVVASIPHHWTSGYIAERFHRPDELPAHWVDAADHLADGEGRILELPGIDFAAYRWGNTLDPITPGLVDRSVLARELVPMGSPPGVDLLGALDRSIQEGTFEPEALAPVARLLGASDVLVRSDLEYERYRTVRPRVFWDALTPTPPGLGPPTTFGDDQVNRADPSQPMIDEVELGIAPDAAEPPALAVFPVEDPHDLVRAEPTAGGTILAGDGEGVLATAAAGLLSSGPLRYAAEVTDDPAALDLALSPGTQVVLTDTNRLRGHRWYSLRENLGAVEVPGQPALEDDPGDARIPPVTDPDPSSQTVAEHRGAARVWATAYGNPITMTPENRAVLAFDGDERTAWTVETGQWDDPVVLGIELDQAVAVPAVHLRQAVGRPGMRAVEEVEIRLDGGRALRVALDERSLEPGGQPVPLDGDPVTTVEVEVLRSEPGDGPTGFSEVRIPDVRVEEVLHLPTDLVDAVGPGLVDHPLAIVLTRHRVNPAEVVRSDPELAMSRAFTLPAAGTFDVSGTARLSATAPEPTIDRTLGIAGAADGGVDATSTARLAGDLRHRAVSAVDDDLTTAWQTTFGDPRGATIEVASPTTFTLDALTLDVVADGRHSLPRTLEVRVDGQGPVVVEVPPVAESTEPGATTQVVVPLGTTVEGSTLRLTVVEIDERSTRDWYTGTPVTLPVGLAEIEVPGAEVTDPVLDESCRADLLSIDGTPVPLRVVGTAADAVDRAGLDVELCGDPVTLAAGEHVVRTAPGADTAIDLDRVVLELAGPAASAAVPAPDAPATVEWTRPSATAIDATVVPEGDEPFWLVVSESWNEGWTATADGEDLGEPAIHDAFGMGWVIEPGDGPIDVELRWAPQRTVDIGLAASALAAVACLALVVFGRRRPQPPRAAPTLVRDATWSPLAAPAALVAGALLVHPLAGLVLGLVVGAGVLWPRARPAVRLLPAIAVALAAAYVVVSQLRWGHPADFRWPEHFLRVHHLALAGPVLLAVLAWFDAPAQSGSQVEPSEPSTRPDEGSE</sequence>